<protein>
    <submittedName>
        <fullName evidence="2">Uncharacterized protein</fullName>
    </submittedName>
</protein>
<proteinExistence type="predicted"/>
<gene>
    <name evidence="2" type="ORF">COEREDRAFT_6537</name>
</gene>
<feature type="region of interest" description="Disordered" evidence="1">
    <location>
        <begin position="475"/>
        <end position="504"/>
    </location>
</feature>
<accession>A0A2G5BGZ4</accession>
<dbReference type="OrthoDB" id="5577600at2759"/>
<sequence length="531" mass="59569">MPPTISVDDIARVASTQAIILREECVALYNTNPVLLELREYVLAYFIDAQSPEEAQTPMSPRKHTKLSAMQALPVVSLRDVVISLLEENRFEEGVRFLITVGSSALLQDSRLIAGLLGIFKPTNLIEDDLKKRSAYLLNRMNVKDGDDSVVWKVDNNRRSRLIQSQQVIVEYLSSVKTQFLRPWFDEMFTSEPEGFWKLLGELTTQPGMSSDETTNHLEIEMYINRLSIACLLLEQMNSDLAANMLRVFGSVFMRIVSEGFVRSSRLPYPKTLLDQLKHYFRAISSNLCPREERRVVILLLDLLTAATACDVISRDDCVQAIAKFLIDQQFDARADFVNLISSDTFAIEVIDYMLVTWYKFGLKGKKGSRALLTQAVSKPPGISKTTFCLQNARPPSGKDASDDWHSLVSLLAMLVQRSLRAFSSRLYKVNNFSNSATSVDTKHPTVVMVVNEGSDLEELRDACQVLRETISSMHPHPTAANDMEDPNDGMDLTSDSGGSTNDVGYSSSERLRMLYAELDLLDSLVCRTCG</sequence>
<evidence type="ECO:0000313" key="2">
    <source>
        <dbReference type="EMBL" id="PIA18294.1"/>
    </source>
</evidence>
<keyword evidence="3" id="KW-1185">Reference proteome</keyword>
<name>A0A2G5BGZ4_COERN</name>
<organism evidence="2 3">
    <name type="scientific">Coemansia reversa (strain ATCC 12441 / NRRL 1564)</name>
    <dbReference type="NCBI Taxonomy" id="763665"/>
    <lineage>
        <taxon>Eukaryota</taxon>
        <taxon>Fungi</taxon>
        <taxon>Fungi incertae sedis</taxon>
        <taxon>Zoopagomycota</taxon>
        <taxon>Kickxellomycotina</taxon>
        <taxon>Kickxellomycetes</taxon>
        <taxon>Kickxellales</taxon>
        <taxon>Kickxellaceae</taxon>
        <taxon>Coemansia</taxon>
    </lineage>
</organism>
<evidence type="ECO:0000313" key="3">
    <source>
        <dbReference type="Proteomes" id="UP000242474"/>
    </source>
</evidence>
<feature type="compositionally biased region" description="Polar residues" evidence="1">
    <location>
        <begin position="494"/>
        <end position="504"/>
    </location>
</feature>
<dbReference type="AlphaFoldDB" id="A0A2G5BGZ4"/>
<reference evidence="2 3" key="1">
    <citation type="journal article" date="2015" name="Genome Biol. Evol.">
        <title>Phylogenomic analyses indicate that early fungi evolved digesting cell walls of algal ancestors of land plants.</title>
        <authorList>
            <person name="Chang Y."/>
            <person name="Wang S."/>
            <person name="Sekimoto S."/>
            <person name="Aerts A.L."/>
            <person name="Choi C."/>
            <person name="Clum A."/>
            <person name="LaButti K.M."/>
            <person name="Lindquist E.A."/>
            <person name="Yee Ngan C."/>
            <person name="Ohm R.A."/>
            <person name="Salamov A.A."/>
            <person name="Grigoriev I.V."/>
            <person name="Spatafora J.W."/>
            <person name="Berbee M.L."/>
        </authorList>
    </citation>
    <scope>NUCLEOTIDE SEQUENCE [LARGE SCALE GENOMIC DNA]</scope>
    <source>
        <strain evidence="2 3">NRRL 1564</strain>
    </source>
</reference>
<dbReference type="EMBL" id="KZ303490">
    <property type="protein sequence ID" value="PIA18294.1"/>
    <property type="molecule type" value="Genomic_DNA"/>
</dbReference>
<dbReference type="Proteomes" id="UP000242474">
    <property type="component" value="Unassembled WGS sequence"/>
</dbReference>
<evidence type="ECO:0000256" key="1">
    <source>
        <dbReference type="SAM" id="MobiDB-lite"/>
    </source>
</evidence>